<evidence type="ECO:0000256" key="6">
    <source>
        <dbReference type="SAM" id="MobiDB-lite"/>
    </source>
</evidence>
<evidence type="ECO:0000256" key="5">
    <source>
        <dbReference type="ARBA" id="ARBA00023136"/>
    </source>
</evidence>
<name>A0A6J1DVR0_MOMCH</name>
<feature type="region of interest" description="Disordered" evidence="6">
    <location>
        <begin position="295"/>
        <end position="320"/>
    </location>
</feature>
<feature type="transmembrane region" description="Helical" evidence="7">
    <location>
        <begin position="65"/>
        <end position="85"/>
    </location>
</feature>
<evidence type="ECO:0000259" key="9">
    <source>
        <dbReference type="Pfam" id="PF13515"/>
    </source>
</evidence>
<evidence type="ECO:0000256" key="4">
    <source>
        <dbReference type="ARBA" id="ARBA00022989"/>
    </source>
</evidence>
<feature type="transmembrane region" description="Helical" evidence="7">
    <location>
        <begin position="39"/>
        <end position="58"/>
    </location>
</feature>
<dbReference type="RefSeq" id="XP_022157897.1">
    <property type="nucleotide sequence ID" value="XM_022302205.1"/>
</dbReference>
<feature type="domain" description="Retrotransposon gag" evidence="8">
    <location>
        <begin position="595"/>
        <end position="662"/>
    </location>
</feature>
<dbReference type="Pfam" id="PF03732">
    <property type="entry name" value="Retrotrans_gag"/>
    <property type="match status" value="1"/>
</dbReference>
<dbReference type="GeneID" id="111024503"/>
<dbReference type="AlphaFoldDB" id="A0A6J1DVR0"/>
<dbReference type="GO" id="GO:0005886">
    <property type="term" value="C:plasma membrane"/>
    <property type="evidence" value="ECO:0007669"/>
    <property type="project" value="UniProtKB-SubCell"/>
</dbReference>
<evidence type="ECO:0000259" key="8">
    <source>
        <dbReference type="Pfam" id="PF03732"/>
    </source>
</evidence>
<evidence type="ECO:0000256" key="2">
    <source>
        <dbReference type="ARBA" id="ARBA00022475"/>
    </source>
</evidence>
<evidence type="ECO:0000313" key="10">
    <source>
        <dbReference type="Proteomes" id="UP000504603"/>
    </source>
</evidence>
<keyword evidence="4 7" id="KW-1133">Transmembrane helix</keyword>
<evidence type="ECO:0000313" key="11">
    <source>
        <dbReference type="RefSeq" id="XP_022157897.1"/>
    </source>
</evidence>
<evidence type="ECO:0000256" key="1">
    <source>
        <dbReference type="ARBA" id="ARBA00004651"/>
    </source>
</evidence>
<dbReference type="InterPro" id="IPR005162">
    <property type="entry name" value="Retrotrans_gag_dom"/>
</dbReference>
<feature type="transmembrane region" description="Helical" evidence="7">
    <location>
        <begin position="121"/>
        <end position="139"/>
    </location>
</feature>
<dbReference type="OrthoDB" id="1740536at2759"/>
<keyword evidence="10" id="KW-1185">Reference proteome</keyword>
<protein>
    <submittedName>
        <fullName evidence="11">Uncharacterized protein LOC111024503</fullName>
    </submittedName>
</protein>
<comment type="subcellular location">
    <subcellularLocation>
        <location evidence="1">Cell membrane</location>
        <topology evidence="1">Multi-pass membrane protein</topology>
    </subcellularLocation>
</comment>
<dbReference type="PANTHER" id="PTHR30509">
    <property type="entry name" value="P-HYDROXYBENZOIC ACID EFFLUX PUMP SUBUNIT-RELATED"/>
    <property type="match status" value="1"/>
</dbReference>
<keyword evidence="3 7" id="KW-0812">Transmembrane</keyword>
<dbReference type="KEGG" id="mcha:111024503"/>
<dbReference type="Proteomes" id="UP000504603">
    <property type="component" value="Unplaced"/>
</dbReference>
<dbReference type="InterPro" id="IPR049453">
    <property type="entry name" value="Memb_transporter_dom"/>
</dbReference>
<keyword evidence="2" id="KW-1003">Cell membrane</keyword>
<reference evidence="11" key="1">
    <citation type="submission" date="2025-08" db="UniProtKB">
        <authorList>
            <consortium name="RefSeq"/>
        </authorList>
    </citation>
    <scope>IDENTIFICATION</scope>
    <source>
        <strain evidence="11">OHB3-1</strain>
    </source>
</reference>
<sequence length="663" mass="73576">MASRAVWVTCLASGCRTAVACAVVAFATLYGPAALRRQVTFPAFSYVTAILIVTNATVGDAVRGCWLALYATLQTVCPAMVVFWFIGPTKFSYETIALTVALASLVVLLPSSTHLLAKRIALGQIVIIYVVGFIGGASTEPLMHPLHVAATTAMGAAASVCATLLPFPRLAFLEVKEKRKEVVENVGERLGLLLKALLSDNDAVAAGSISKALLLSTSATKLLRHIRQYQPSMQWEWVPLKKWRAGCVRLQELETPLRGMELALSNIPSYPIETLQNEPLKHALNASENHIRQSLKQANAHPPSDSHTFPESNPDDDDAMNTVDLIHTMPTNPQHDLPPLFFIFCMNLLCHNSNNKPQPPNKPEPKQSKSSIWTSWAPQVTPLPALKSAIALGIAAFLGLIYSKENGFWASLGVAVSIGSGREATFKVANLKLQGTVVGSVYGVLCFVVLEKYLLGRLLCLLPWFVFRASRESEDSPSYSREFSNSDFKAQSKYKPLTPEAVITREEFDLMKHRFDEQVEALKAKCEKKECSFDDGDLGESPFTSDILEVPIPPKFKTPTMKLYDRSKDPKDYVEVFEGLMDFQAATDAIKCSAFQIALTGSARLWYRRLPARSISTYSQLRKEFISQFFSRHYDRKTATHLATIRQKEGETLREYVTRFQEE</sequence>
<dbReference type="PANTHER" id="PTHR30509:SF9">
    <property type="entry name" value="MULTIDRUG RESISTANCE PROTEIN MDTO"/>
    <property type="match status" value="1"/>
</dbReference>
<feature type="transmembrane region" description="Helical" evidence="7">
    <location>
        <begin position="91"/>
        <end position="109"/>
    </location>
</feature>
<dbReference type="Pfam" id="PF13515">
    <property type="entry name" value="FUSC_2"/>
    <property type="match status" value="1"/>
</dbReference>
<proteinExistence type="predicted"/>
<dbReference type="PROSITE" id="PS51257">
    <property type="entry name" value="PROKAR_LIPOPROTEIN"/>
    <property type="match status" value="1"/>
</dbReference>
<evidence type="ECO:0000256" key="3">
    <source>
        <dbReference type="ARBA" id="ARBA00022692"/>
    </source>
</evidence>
<feature type="domain" description="Integral membrane bound transporter" evidence="9">
    <location>
        <begin position="394"/>
        <end position="466"/>
    </location>
</feature>
<keyword evidence="5 7" id="KW-0472">Membrane</keyword>
<accession>A0A6J1DVR0</accession>
<gene>
    <name evidence="11" type="primary">LOC111024503</name>
</gene>
<organism evidence="10 11">
    <name type="scientific">Momordica charantia</name>
    <name type="common">Bitter gourd</name>
    <name type="synonym">Balsam pear</name>
    <dbReference type="NCBI Taxonomy" id="3673"/>
    <lineage>
        <taxon>Eukaryota</taxon>
        <taxon>Viridiplantae</taxon>
        <taxon>Streptophyta</taxon>
        <taxon>Embryophyta</taxon>
        <taxon>Tracheophyta</taxon>
        <taxon>Spermatophyta</taxon>
        <taxon>Magnoliopsida</taxon>
        <taxon>eudicotyledons</taxon>
        <taxon>Gunneridae</taxon>
        <taxon>Pentapetalae</taxon>
        <taxon>rosids</taxon>
        <taxon>fabids</taxon>
        <taxon>Cucurbitales</taxon>
        <taxon>Cucurbitaceae</taxon>
        <taxon>Momordiceae</taxon>
        <taxon>Momordica</taxon>
    </lineage>
</organism>
<evidence type="ECO:0000256" key="7">
    <source>
        <dbReference type="SAM" id="Phobius"/>
    </source>
</evidence>